<dbReference type="SUPFAM" id="SSF46785">
    <property type="entry name" value="Winged helix' DNA-binding domain"/>
    <property type="match status" value="1"/>
</dbReference>
<reference evidence="1" key="1">
    <citation type="submission" date="2020-06" db="EMBL/GenBank/DDBJ databases">
        <title>Unique genomic features of the anaerobic methanotrophic archaea.</title>
        <authorList>
            <person name="Chadwick G.L."/>
            <person name="Skennerton C.T."/>
            <person name="Laso-Perez R."/>
            <person name="Leu A.O."/>
            <person name="Speth D.R."/>
            <person name="Yu H."/>
            <person name="Morgan-Lang C."/>
            <person name="Hatzenpichler R."/>
            <person name="Goudeau D."/>
            <person name="Malmstrom R."/>
            <person name="Brazelton W.J."/>
            <person name="Woyke T."/>
            <person name="Hallam S.J."/>
            <person name="Tyson G.W."/>
            <person name="Wegener G."/>
            <person name="Boetius A."/>
            <person name="Orphan V."/>
        </authorList>
    </citation>
    <scope>NUCLEOTIDE SEQUENCE</scope>
</reference>
<dbReference type="Gene3D" id="1.10.10.10">
    <property type="entry name" value="Winged helix-like DNA-binding domain superfamily/Winged helix DNA-binding domain"/>
    <property type="match status" value="1"/>
</dbReference>
<proteinExistence type="predicted"/>
<organism evidence="1">
    <name type="scientific">Candidatus Methanophagaceae archaeon ANME-1 ERB6</name>
    <dbReference type="NCBI Taxonomy" id="2759912"/>
    <lineage>
        <taxon>Archaea</taxon>
        <taxon>Methanobacteriati</taxon>
        <taxon>Methanobacteriota</taxon>
        <taxon>Stenosarchaea group</taxon>
        <taxon>Methanomicrobia</taxon>
        <taxon>Candidatus Methanophagales</taxon>
        <taxon>Candidatus Methanophagaceae</taxon>
    </lineage>
</organism>
<accession>A0A7G9YXS5</accession>
<evidence type="ECO:0000313" key="1">
    <source>
        <dbReference type="EMBL" id="QNO52809.1"/>
    </source>
</evidence>
<dbReference type="AlphaFoldDB" id="A0A7G9YXS5"/>
<gene>
    <name evidence="1" type="ORF">KPNLKIIH_00001</name>
</gene>
<dbReference type="InterPro" id="IPR036390">
    <property type="entry name" value="WH_DNA-bd_sf"/>
</dbReference>
<dbReference type="InterPro" id="IPR036388">
    <property type="entry name" value="WH-like_DNA-bd_sf"/>
</dbReference>
<dbReference type="EMBL" id="MT631522">
    <property type="protein sequence ID" value="QNO52809.1"/>
    <property type="molecule type" value="Genomic_DNA"/>
</dbReference>
<sequence length="71" mass="8130">MGWSTGKVYNIVKVLEDDGLVRTIKTEEGGRIKRKVYPVDWKELLPEDVEKALKPDESQLQKVKIEAVVAY</sequence>
<name>A0A7G9YXS5_9EURY</name>
<protein>
    <submittedName>
        <fullName evidence="1">Uncharacterized protein</fullName>
    </submittedName>
</protein>